<comment type="caution">
    <text evidence="10">The sequence shown here is derived from an EMBL/GenBank/DDBJ whole genome shotgun (WGS) entry which is preliminary data.</text>
</comment>
<evidence type="ECO:0000256" key="1">
    <source>
        <dbReference type="ARBA" id="ARBA00004123"/>
    </source>
</evidence>
<feature type="transmembrane region" description="Helical" evidence="8">
    <location>
        <begin position="58"/>
        <end position="79"/>
    </location>
</feature>
<keyword evidence="5" id="KW-0833">Ubl conjugation pathway</keyword>
<evidence type="ECO:0000256" key="5">
    <source>
        <dbReference type="ARBA" id="ARBA00022786"/>
    </source>
</evidence>
<keyword evidence="4" id="KW-0863">Zinc-finger</keyword>
<evidence type="ECO:0000259" key="9">
    <source>
        <dbReference type="Pfam" id="PF14599"/>
    </source>
</evidence>
<comment type="subcellular location">
    <subcellularLocation>
        <location evidence="1">Nucleus</location>
    </subcellularLocation>
</comment>
<dbReference type="EMBL" id="CAMGYJ010000007">
    <property type="protein sequence ID" value="CAI0444519.1"/>
    <property type="molecule type" value="Genomic_DNA"/>
</dbReference>
<evidence type="ECO:0000256" key="3">
    <source>
        <dbReference type="ARBA" id="ARBA00022723"/>
    </source>
</evidence>
<comment type="pathway">
    <text evidence="2">Protein modification; protein ubiquitination.</text>
</comment>
<evidence type="ECO:0000313" key="10">
    <source>
        <dbReference type="EMBL" id="CAI0444519.1"/>
    </source>
</evidence>
<keyword evidence="6" id="KW-0862">Zinc</keyword>
<dbReference type="Proteomes" id="UP001154282">
    <property type="component" value="Unassembled WGS sequence"/>
</dbReference>
<dbReference type="PANTHER" id="PTHR21319">
    <property type="entry name" value="RING FINGER AND CHY ZINC FINGER DOMAIN-CONTAINING PROTEIN 1"/>
    <property type="match status" value="1"/>
</dbReference>
<gene>
    <name evidence="10" type="ORF">LITE_LOCUS28133</name>
</gene>
<keyword evidence="8" id="KW-0472">Membrane</keyword>
<protein>
    <recommendedName>
        <fullName evidence="9">RCHY1 zinc-ribbon domain-containing protein</fullName>
    </recommendedName>
</protein>
<evidence type="ECO:0000256" key="4">
    <source>
        <dbReference type="ARBA" id="ARBA00022771"/>
    </source>
</evidence>
<accession>A0AAV0MCP3</accession>
<feature type="domain" description="RCHY1 zinc-ribbon" evidence="9">
    <location>
        <begin position="73"/>
        <end position="106"/>
    </location>
</feature>
<organism evidence="10 11">
    <name type="scientific">Linum tenue</name>
    <dbReference type="NCBI Taxonomy" id="586396"/>
    <lineage>
        <taxon>Eukaryota</taxon>
        <taxon>Viridiplantae</taxon>
        <taxon>Streptophyta</taxon>
        <taxon>Embryophyta</taxon>
        <taxon>Tracheophyta</taxon>
        <taxon>Spermatophyta</taxon>
        <taxon>Magnoliopsida</taxon>
        <taxon>eudicotyledons</taxon>
        <taxon>Gunneridae</taxon>
        <taxon>Pentapetalae</taxon>
        <taxon>rosids</taxon>
        <taxon>fabids</taxon>
        <taxon>Malpighiales</taxon>
        <taxon>Linaceae</taxon>
        <taxon>Linum</taxon>
    </lineage>
</organism>
<dbReference type="Pfam" id="PF14599">
    <property type="entry name" value="zinc_ribbon_6"/>
    <property type="match status" value="1"/>
</dbReference>
<keyword evidence="11" id="KW-1185">Reference proteome</keyword>
<dbReference type="GO" id="GO:0061630">
    <property type="term" value="F:ubiquitin protein ligase activity"/>
    <property type="evidence" value="ECO:0007669"/>
    <property type="project" value="TreeGrafter"/>
</dbReference>
<dbReference type="InterPro" id="IPR039512">
    <property type="entry name" value="RCHY1_zinc-ribbon"/>
</dbReference>
<dbReference type="AlphaFoldDB" id="A0AAV0MCP3"/>
<dbReference type="FunFam" id="2.20.28.10:FF:000009">
    <property type="entry name" value="RING finger and CHY zinc finger domain-containing protein 1"/>
    <property type="match status" value="1"/>
</dbReference>
<dbReference type="GO" id="GO:0006511">
    <property type="term" value="P:ubiquitin-dependent protein catabolic process"/>
    <property type="evidence" value="ECO:0007669"/>
    <property type="project" value="TreeGrafter"/>
</dbReference>
<evidence type="ECO:0000256" key="7">
    <source>
        <dbReference type="ARBA" id="ARBA00023242"/>
    </source>
</evidence>
<sequence length="110" mass="12882">MQEHYQYACPLCSKSVCDMSKVWEKFDMEIAATPMPGPYQGKMVHFQNSSPYHSPLRHVPFCFSLIFFFSFAWQVRILCNDCGRTSQVQFHIVAQKCTHCKSYNTRQTRS</sequence>
<evidence type="ECO:0000256" key="8">
    <source>
        <dbReference type="SAM" id="Phobius"/>
    </source>
</evidence>
<evidence type="ECO:0000313" key="11">
    <source>
        <dbReference type="Proteomes" id="UP001154282"/>
    </source>
</evidence>
<keyword evidence="8" id="KW-1133">Transmembrane helix</keyword>
<dbReference type="Gene3D" id="2.20.28.10">
    <property type="match status" value="1"/>
</dbReference>
<evidence type="ECO:0000256" key="6">
    <source>
        <dbReference type="ARBA" id="ARBA00022833"/>
    </source>
</evidence>
<dbReference type="GO" id="GO:0005634">
    <property type="term" value="C:nucleus"/>
    <property type="evidence" value="ECO:0007669"/>
    <property type="project" value="UniProtKB-SubCell"/>
</dbReference>
<keyword evidence="7" id="KW-0539">Nucleus</keyword>
<keyword evidence="8" id="KW-0812">Transmembrane</keyword>
<dbReference type="GO" id="GO:0016567">
    <property type="term" value="P:protein ubiquitination"/>
    <property type="evidence" value="ECO:0007669"/>
    <property type="project" value="TreeGrafter"/>
</dbReference>
<keyword evidence="3" id="KW-0479">Metal-binding</keyword>
<evidence type="ECO:0000256" key="2">
    <source>
        <dbReference type="ARBA" id="ARBA00004906"/>
    </source>
</evidence>
<proteinExistence type="predicted"/>
<dbReference type="GO" id="GO:0008270">
    <property type="term" value="F:zinc ion binding"/>
    <property type="evidence" value="ECO:0007669"/>
    <property type="project" value="UniProtKB-KW"/>
</dbReference>
<dbReference type="PANTHER" id="PTHR21319:SF53">
    <property type="entry name" value="RING FINGER AND CHY ZINC FINGER DOMAIN-CONTAINING PROTEIN 1"/>
    <property type="match status" value="1"/>
</dbReference>
<name>A0AAV0MCP3_9ROSI</name>
<reference evidence="10" key="1">
    <citation type="submission" date="2022-08" db="EMBL/GenBank/DDBJ databases">
        <authorList>
            <person name="Gutierrez-Valencia J."/>
        </authorList>
    </citation>
    <scope>NUCLEOTIDE SEQUENCE</scope>
</reference>